<name>A0ABM7GK88_9GAMM</name>
<keyword evidence="2" id="KW-1185">Reference proteome</keyword>
<evidence type="ECO:0000313" key="2">
    <source>
        <dbReference type="Proteomes" id="UP000289555"/>
    </source>
</evidence>
<reference evidence="2" key="1">
    <citation type="journal article" date="2019" name="Microbiol. Resour. Announc.">
        <title>Complete Genome Sequence of Halomonas olivaria, a Moderately Halophilic Bacterium Isolated from Olive Processing Effluents, Obtained by Nanopore Sequencing.</title>
        <authorList>
            <person name="Nagata S."/>
            <person name="Ii K.M."/>
            <person name="Tsukimi T."/>
            <person name="Miura M.C."/>
            <person name="Galipon J."/>
            <person name="Arakawa K."/>
        </authorList>
    </citation>
    <scope>NUCLEOTIDE SEQUENCE [LARGE SCALE GENOMIC DNA]</scope>
    <source>
        <strain evidence="2">TYRC17</strain>
    </source>
</reference>
<evidence type="ECO:0000313" key="1">
    <source>
        <dbReference type="EMBL" id="BBI50897.1"/>
    </source>
</evidence>
<dbReference type="Proteomes" id="UP000289555">
    <property type="component" value="Chromosome"/>
</dbReference>
<dbReference type="EMBL" id="AP019416">
    <property type="protein sequence ID" value="BBI50897.1"/>
    <property type="molecule type" value="Genomic_DNA"/>
</dbReference>
<accession>A0ABM7GK88</accession>
<organism evidence="1 2">
    <name type="scientific">Vreelandella olivaria</name>
    <dbReference type="NCBI Taxonomy" id="390919"/>
    <lineage>
        <taxon>Bacteria</taxon>
        <taxon>Pseudomonadati</taxon>
        <taxon>Pseudomonadota</taxon>
        <taxon>Gammaproteobacteria</taxon>
        <taxon>Oceanospirillales</taxon>
        <taxon>Halomonadaceae</taxon>
        <taxon>Vreelandella</taxon>
    </lineage>
</organism>
<sequence>MLERAADFNAVPLACGVAALLEERESAERSLHDALALRLRQPQRFPIWQREALRLSKRAGVALSDAKLAPLGSLLALAYPERVGQLIEPGKFRLANGKTATLPLNDALAHQSYLVAVALSSQTGGEARITAGEPLSLESLLCSTPVFSNGSRGQRGRKKGGV</sequence>
<gene>
    <name evidence="1" type="ORF">HORIV_33180</name>
</gene>
<protein>
    <submittedName>
        <fullName evidence="1">Uncharacterized protein</fullName>
    </submittedName>
</protein>
<proteinExistence type="predicted"/>